<accession>A0A512HRB1</accession>
<dbReference type="InterPro" id="IPR005117">
    <property type="entry name" value="NiRdtase/SiRdtase_haem-b_fer"/>
</dbReference>
<keyword evidence="1" id="KW-0004">4Fe-4S</keyword>
<sequence>MSRVTERTRRDLCPGLLRPWIADDGALVRVRVPGGHLSTDALTRLHDVADVHGDGSVHLTSRANLQVRGIRHDDGCLSDAVVDAVMDTGLMPSTSHERVRNVMASPLTGLAGGCADLRPVVRELDTLVCAEPSLASLAGRFLFVLDDGRGDVAGRDLDLGLVAVSADAVQLRAGRDAWGPVVPVRDAPKSLVDLTLRFVEAAGAQPESPWHVDELPGRGIGLLGRAGNRRPETRVDGAAAPLGRISQDDGRVALHLAVPDGRLDRRLLDDVLALDAPGVVVTPWRTLIVPDLENA</sequence>
<dbReference type="SUPFAM" id="SSF55124">
    <property type="entry name" value="Nitrite/Sulfite reductase N-terminal domain-like"/>
    <property type="match status" value="2"/>
</dbReference>
<dbReference type="GO" id="GO:0051539">
    <property type="term" value="F:4 iron, 4 sulfur cluster binding"/>
    <property type="evidence" value="ECO:0007669"/>
    <property type="project" value="UniProtKB-KW"/>
</dbReference>
<gene>
    <name evidence="8" type="ORF">AFL01nite_03200</name>
</gene>
<keyword evidence="5" id="KW-0408">Iron</keyword>
<dbReference type="InterPro" id="IPR045854">
    <property type="entry name" value="NO2/SO3_Rdtase_4Fe4S_sf"/>
</dbReference>
<dbReference type="GO" id="GO:0046872">
    <property type="term" value="F:metal ion binding"/>
    <property type="evidence" value="ECO:0007669"/>
    <property type="project" value="UniProtKB-KW"/>
</dbReference>
<evidence type="ECO:0000256" key="2">
    <source>
        <dbReference type="ARBA" id="ARBA00022617"/>
    </source>
</evidence>
<keyword evidence="9" id="KW-1185">Reference proteome</keyword>
<dbReference type="EMBL" id="BJZQ01000001">
    <property type="protein sequence ID" value="GEO87993.1"/>
    <property type="molecule type" value="Genomic_DNA"/>
</dbReference>
<dbReference type="Gene3D" id="3.90.480.10">
    <property type="entry name" value="Sulfite Reductase Hemoprotein,Domain 2"/>
    <property type="match status" value="1"/>
</dbReference>
<dbReference type="PANTHER" id="PTHR32439">
    <property type="entry name" value="FERREDOXIN--NITRITE REDUCTASE, CHLOROPLASTIC"/>
    <property type="match status" value="1"/>
</dbReference>
<protein>
    <recommendedName>
        <fullName evidence="7">Nitrite/Sulfite reductase ferredoxin-like domain-containing protein</fullName>
    </recommendedName>
</protein>
<keyword evidence="2" id="KW-0349">Heme</keyword>
<evidence type="ECO:0000313" key="8">
    <source>
        <dbReference type="EMBL" id="GEO87993.1"/>
    </source>
</evidence>
<keyword evidence="6" id="KW-0411">Iron-sulfur</keyword>
<dbReference type="Proteomes" id="UP000321769">
    <property type="component" value="Unassembled WGS sequence"/>
</dbReference>
<evidence type="ECO:0000259" key="7">
    <source>
        <dbReference type="Pfam" id="PF03460"/>
    </source>
</evidence>
<dbReference type="InterPro" id="IPR051329">
    <property type="entry name" value="NIR_SIR_4Fe-4S"/>
</dbReference>
<dbReference type="InterPro" id="IPR036136">
    <property type="entry name" value="Nit/Sulf_reduc_fer-like_dom_sf"/>
</dbReference>
<keyword evidence="4" id="KW-0560">Oxidoreductase</keyword>
<keyword evidence="3" id="KW-0479">Metal-binding</keyword>
<dbReference type="Gene3D" id="3.30.413.10">
    <property type="entry name" value="Sulfite Reductase Hemoprotein, domain 1"/>
    <property type="match status" value="1"/>
</dbReference>
<dbReference type="GO" id="GO:0016491">
    <property type="term" value="F:oxidoreductase activity"/>
    <property type="evidence" value="ECO:0007669"/>
    <property type="project" value="UniProtKB-KW"/>
</dbReference>
<reference evidence="8 9" key="1">
    <citation type="submission" date="2019-07" db="EMBL/GenBank/DDBJ databases">
        <title>Whole genome shotgun sequence of Aeromicrobium flavum NBRC 107625.</title>
        <authorList>
            <person name="Hosoyama A."/>
            <person name="Uohara A."/>
            <person name="Ohji S."/>
            <person name="Ichikawa N."/>
        </authorList>
    </citation>
    <scope>NUCLEOTIDE SEQUENCE [LARGE SCALE GENOMIC DNA]</scope>
    <source>
        <strain evidence="8 9">NBRC 107625</strain>
    </source>
</reference>
<evidence type="ECO:0000256" key="1">
    <source>
        <dbReference type="ARBA" id="ARBA00022485"/>
    </source>
</evidence>
<evidence type="ECO:0000256" key="6">
    <source>
        <dbReference type="ARBA" id="ARBA00023014"/>
    </source>
</evidence>
<evidence type="ECO:0000256" key="5">
    <source>
        <dbReference type="ARBA" id="ARBA00023004"/>
    </source>
</evidence>
<dbReference type="AlphaFoldDB" id="A0A512HRB1"/>
<evidence type="ECO:0000256" key="3">
    <source>
        <dbReference type="ARBA" id="ARBA00022723"/>
    </source>
</evidence>
<dbReference type="RefSeq" id="WP_425546784.1">
    <property type="nucleotide sequence ID" value="NZ_BAAAYQ010000001.1"/>
</dbReference>
<feature type="domain" description="Nitrite/Sulfite reductase ferredoxin-like" evidence="7">
    <location>
        <begin position="26"/>
        <end position="74"/>
    </location>
</feature>
<organism evidence="8 9">
    <name type="scientific">Aeromicrobium flavum</name>
    <dbReference type="NCBI Taxonomy" id="416568"/>
    <lineage>
        <taxon>Bacteria</taxon>
        <taxon>Bacillati</taxon>
        <taxon>Actinomycetota</taxon>
        <taxon>Actinomycetes</taxon>
        <taxon>Propionibacteriales</taxon>
        <taxon>Nocardioidaceae</taxon>
        <taxon>Aeromicrobium</taxon>
    </lineage>
</organism>
<name>A0A512HRB1_9ACTN</name>
<evidence type="ECO:0000256" key="4">
    <source>
        <dbReference type="ARBA" id="ARBA00023002"/>
    </source>
</evidence>
<dbReference type="PANTHER" id="PTHR32439:SF9">
    <property type="entry name" value="BLR3264 PROTEIN"/>
    <property type="match status" value="1"/>
</dbReference>
<proteinExistence type="predicted"/>
<dbReference type="Pfam" id="PF03460">
    <property type="entry name" value="NIR_SIR_ferr"/>
    <property type="match status" value="1"/>
</dbReference>
<comment type="caution">
    <text evidence="8">The sequence shown here is derived from an EMBL/GenBank/DDBJ whole genome shotgun (WGS) entry which is preliminary data.</text>
</comment>
<evidence type="ECO:0000313" key="9">
    <source>
        <dbReference type="Proteomes" id="UP000321769"/>
    </source>
</evidence>